<evidence type="ECO:0000256" key="1">
    <source>
        <dbReference type="SAM" id="MobiDB-lite"/>
    </source>
</evidence>
<reference evidence="2 3" key="1">
    <citation type="submission" date="2017-12" db="EMBL/GenBank/DDBJ databases">
        <title>Comparative genomics yields insights into virulence evolution of Verticillium dahliae.</title>
        <authorList>
            <person name="Fan R."/>
            <person name="Armitage A.D."/>
            <person name="Cascant-Lopez E."/>
            <person name="Sobczyk M."/>
            <person name="Cockerton H.M."/>
            <person name="Harrison R.J."/>
        </authorList>
    </citation>
    <scope>NUCLEOTIDE SEQUENCE [LARGE SCALE GENOMIC DNA]</scope>
    <source>
        <strain evidence="2 3">12008</strain>
    </source>
</reference>
<gene>
    <name evidence="2" type="ORF">BJF96_g2247</name>
</gene>
<feature type="region of interest" description="Disordered" evidence="1">
    <location>
        <begin position="1"/>
        <end position="33"/>
    </location>
</feature>
<organism evidence="2 3">
    <name type="scientific">Verticillium dahliae</name>
    <name type="common">Verticillium wilt</name>
    <dbReference type="NCBI Taxonomy" id="27337"/>
    <lineage>
        <taxon>Eukaryota</taxon>
        <taxon>Fungi</taxon>
        <taxon>Dikarya</taxon>
        <taxon>Ascomycota</taxon>
        <taxon>Pezizomycotina</taxon>
        <taxon>Sordariomycetes</taxon>
        <taxon>Hypocreomycetidae</taxon>
        <taxon>Glomerellales</taxon>
        <taxon>Plectosphaerellaceae</taxon>
        <taxon>Verticillium</taxon>
    </lineage>
</organism>
<evidence type="ECO:0000313" key="3">
    <source>
        <dbReference type="Proteomes" id="UP000236305"/>
    </source>
</evidence>
<dbReference type="Proteomes" id="UP000236305">
    <property type="component" value="Unassembled WGS sequence"/>
</dbReference>
<feature type="compositionally biased region" description="Polar residues" evidence="1">
    <location>
        <begin position="21"/>
        <end position="33"/>
    </location>
</feature>
<name>A0AA44WN04_VERDA</name>
<protein>
    <submittedName>
        <fullName evidence="2">Uncharacterized protein</fullName>
    </submittedName>
</protein>
<proteinExistence type="predicted"/>
<feature type="compositionally biased region" description="Basic residues" evidence="1">
    <location>
        <begin position="1"/>
        <end position="12"/>
    </location>
</feature>
<comment type="caution">
    <text evidence="2">The sequence shown here is derived from an EMBL/GenBank/DDBJ whole genome shotgun (WGS) entry which is preliminary data.</text>
</comment>
<sequence length="33" mass="3730">MHQSYSRRHKSSRGLDLVNDSLRSSWGSGKTPV</sequence>
<accession>A0AA44WN04</accession>
<dbReference type="AlphaFoldDB" id="A0AA44WN04"/>
<evidence type="ECO:0000313" key="2">
    <source>
        <dbReference type="EMBL" id="PNH34446.1"/>
    </source>
</evidence>
<dbReference type="EMBL" id="MPSH01000005">
    <property type="protein sequence ID" value="PNH34446.1"/>
    <property type="molecule type" value="Genomic_DNA"/>
</dbReference>